<proteinExistence type="predicted"/>
<sequence>MQQKIKRVPAGGRGSRQKYRGLYPGIACLPVCLINPQLPFLKHIIMAKKQKLGMILSPDTFYYVIPFERPDQKLTREVLDKHFAPPKGRQAYMGIHTEFKGFKYDLVHVAVKLPDNSENMLFLHVGLIELDVACTCGMPDEKLCHHAYMGLHSLAWYDYLQLDRYYWPGITSDEKVKHKFLNLEVKPDWITVKPKLQYGNIFKPNIGFNGGQLPAIEKPSKLENVVVGEKEAIAYCLAYNFGNYSSSHLAVLVPGLGITNKYNNEISSFILFGREDKPIIHLNYTTGQQQLNTIGLQQYQIAKGLDDLPDEGKKQALSKAKQAMITLWEQAIPLLLNEKFTFRYYTHWIKYMRDKPRKANMQNCRFGLEKPVLSFLLKFNQNHFSLRAVVTVNGNTLELNAKPHLFVIDELTDICYLIHSLQDDELLMWMLRNHNRLTVLREHFAEFHLTFLEKLSSCYEVLFYNPKSKKTTIYDFEMIANEINPESDGK</sequence>
<protein>
    <recommendedName>
        <fullName evidence="4">SWIM-type domain-containing protein</fullName>
    </recommendedName>
</protein>
<keyword evidence="1" id="KW-0812">Transmembrane</keyword>
<name>A0ABY7T7B7_9SPHI</name>
<reference evidence="2 3" key="1">
    <citation type="submission" date="2023-02" db="EMBL/GenBank/DDBJ databases">
        <title>Genome sequence of Mucilaginibacter jinjuensis strain KACC 16571.</title>
        <authorList>
            <person name="Kim S."/>
            <person name="Heo J."/>
            <person name="Kwon S.-W."/>
        </authorList>
    </citation>
    <scope>NUCLEOTIDE SEQUENCE [LARGE SCALE GENOMIC DNA]</scope>
    <source>
        <strain evidence="2 3">KACC 16571</strain>
    </source>
</reference>
<evidence type="ECO:0000313" key="3">
    <source>
        <dbReference type="Proteomes" id="UP001216139"/>
    </source>
</evidence>
<dbReference type="RefSeq" id="WP_273630545.1">
    <property type="nucleotide sequence ID" value="NZ_CP117167.1"/>
</dbReference>
<keyword evidence="1" id="KW-1133">Transmembrane helix</keyword>
<evidence type="ECO:0000256" key="1">
    <source>
        <dbReference type="SAM" id="Phobius"/>
    </source>
</evidence>
<keyword evidence="3" id="KW-1185">Reference proteome</keyword>
<organism evidence="2 3">
    <name type="scientific">Mucilaginibacter jinjuensis</name>
    <dbReference type="NCBI Taxonomy" id="1176721"/>
    <lineage>
        <taxon>Bacteria</taxon>
        <taxon>Pseudomonadati</taxon>
        <taxon>Bacteroidota</taxon>
        <taxon>Sphingobacteriia</taxon>
        <taxon>Sphingobacteriales</taxon>
        <taxon>Sphingobacteriaceae</taxon>
        <taxon>Mucilaginibacter</taxon>
    </lineage>
</organism>
<evidence type="ECO:0008006" key="4">
    <source>
        <dbReference type="Google" id="ProtNLM"/>
    </source>
</evidence>
<keyword evidence="1" id="KW-0472">Membrane</keyword>
<feature type="transmembrane region" description="Helical" evidence="1">
    <location>
        <begin position="21"/>
        <end position="41"/>
    </location>
</feature>
<evidence type="ECO:0000313" key="2">
    <source>
        <dbReference type="EMBL" id="WCT12286.1"/>
    </source>
</evidence>
<dbReference type="EMBL" id="CP117167">
    <property type="protein sequence ID" value="WCT12286.1"/>
    <property type="molecule type" value="Genomic_DNA"/>
</dbReference>
<gene>
    <name evidence="2" type="ORF">PQO05_26540</name>
</gene>
<dbReference type="Proteomes" id="UP001216139">
    <property type="component" value="Chromosome"/>
</dbReference>
<accession>A0ABY7T7B7</accession>